<evidence type="ECO:0000313" key="2">
    <source>
        <dbReference type="EMBL" id="KAF6135577.1"/>
    </source>
</evidence>
<protein>
    <submittedName>
        <fullName evidence="2">Uncharacterized protein</fullName>
    </submittedName>
</protein>
<keyword evidence="1" id="KW-0175">Coiled coil</keyword>
<dbReference type="Proteomes" id="UP000541444">
    <property type="component" value="Unassembled WGS sequence"/>
</dbReference>
<reference evidence="2 3" key="1">
    <citation type="journal article" date="2020" name="IScience">
        <title>Genome Sequencing of the Endangered Kingdonia uniflora (Circaeasteraceae, Ranunculales) Reveals Potential Mechanisms of Evolutionary Specialization.</title>
        <authorList>
            <person name="Sun Y."/>
            <person name="Deng T."/>
            <person name="Zhang A."/>
            <person name="Moore M.J."/>
            <person name="Landis J.B."/>
            <person name="Lin N."/>
            <person name="Zhang H."/>
            <person name="Zhang X."/>
            <person name="Huang J."/>
            <person name="Zhang X."/>
            <person name="Sun H."/>
            <person name="Wang H."/>
        </authorList>
    </citation>
    <scope>NUCLEOTIDE SEQUENCE [LARGE SCALE GENOMIC DNA]</scope>
    <source>
        <strain evidence="2">TB1705</strain>
        <tissue evidence="2">Leaf</tissue>
    </source>
</reference>
<keyword evidence="3" id="KW-1185">Reference proteome</keyword>
<sequence length="295" mass="32417">MGRPSVDVVSTFSRMNESDSEGEGVEQFLGFPVQLVSYPPGSDAFSEFCKAKGAIGGMWGVKSIVERKGSLLGEVAEEETELNLILGELGLSRKKKVKSRSKTVVEAQSTRSMTSVDKVDDLKEVVERVRLAILKERKIRARWLLILSRGFGSEVDAIKADTYVEDEEEEAEVLGGVDGLDGVSPQTGLDNQGDNVELPEVGSEKVVREMSLRINDLESGLSRERETSKALLSAQAELQVKEKDSGIKKGLKDLSTAIERVENLQRQVDTLVVKGKQADIAQYRIQALEQTEELC</sequence>
<proteinExistence type="predicted"/>
<comment type="caution">
    <text evidence="2">The sequence shown here is derived from an EMBL/GenBank/DDBJ whole genome shotgun (WGS) entry which is preliminary data.</text>
</comment>
<feature type="coiled-coil region" evidence="1">
    <location>
        <begin position="247"/>
        <end position="274"/>
    </location>
</feature>
<name>A0A7J7KZ19_9MAGN</name>
<organism evidence="2 3">
    <name type="scientific">Kingdonia uniflora</name>
    <dbReference type="NCBI Taxonomy" id="39325"/>
    <lineage>
        <taxon>Eukaryota</taxon>
        <taxon>Viridiplantae</taxon>
        <taxon>Streptophyta</taxon>
        <taxon>Embryophyta</taxon>
        <taxon>Tracheophyta</taxon>
        <taxon>Spermatophyta</taxon>
        <taxon>Magnoliopsida</taxon>
        <taxon>Ranunculales</taxon>
        <taxon>Circaeasteraceae</taxon>
        <taxon>Kingdonia</taxon>
    </lineage>
</organism>
<dbReference type="EMBL" id="JACGCM010002784">
    <property type="protein sequence ID" value="KAF6135577.1"/>
    <property type="molecule type" value="Genomic_DNA"/>
</dbReference>
<gene>
    <name evidence="2" type="ORF">GIB67_015430</name>
</gene>
<dbReference type="AlphaFoldDB" id="A0A7J7KZ19"/>
<evidence type="ECO:0000256" key="1">
    <source>
        <dbReference type="SAM" id="Coils"/>
    </source>
</evidence>
<accession>A0A7J7KZ19</accession>
<evidence type="ECO:0000313" key="3">
    <source>
        <dbReference type="Proteomes" id="UP000541444"/>
    </source>
</evidence>